<keyword evidence="10" id="KW-1185">Reference proteome</keyword>
<dbReference type="EMBL" id="JANBUW010000182">
    <property type="protein sequence ID" value="KAJ2848315.1"/>
    <property type="molecule type" value="Genomic_DNA"/>
</dbReference>
<evidence type="ECO:0000256" key="4">
    <source>
        <dbReference type="ARBA" id="ARBA00022694"/>
    </source>
</evidence>
<keyword evidence="6" id="KW-0255">Endonuclease</keyword>
<evidence type="ECO:0000256" key="1">
    <source>
        <dbReference type="ARBA" id="ARBA00004123"/>
    </source>
</evidence>
<accession>A0A9W8I7X2</accession>
<comment type="subcellular location">
    <subcellularLocation>
        <location evidence="1">Nucleus</location>
    </subcellularLocation>
</comment>
<dbReference type="GO" id="GO:0005634">
    <property type="term" value="C:nucleus"/>
    <property type="evidence" value="ECO:0007669"/>
    <property type="project" value="UniProtKB-SubCell"/>
</dbReference>
<dbReference type="GO" id="GO:0016787">
    <property type="term" value="F:hydrolase activity"/>
    <property type="evidence" value="ECO:0007669"/>
    <property type="project" value="UniProtKB-KW"/>
</dbReference>
<protein>
    <recommendedName>
        <fullName evidence="8">Ribonuclease P protein subunit</fullName>
    </recommendedName>
</protein>
<dbReference type="InterPro" id="IPR036980">
    <property type="entry name" value="RNase_P/MRP_Rpp29_sf"/>
</dbReference>
<keyword evidence="4 8" id="KW-0819">tRNA processing</keyword>
<dbReference type="Proteomes" id="UP001139887">
    <property type="component" value="Unassembled WGS sequence"/>
</dbReference>
<dbReference type="InterPro" id="IPR002730">
    <property type="entry name" value="Rpp29/RNP1"/>
</dbReference>
<dbReference type="PANTHER" id="PTHR13348:SF0">
    <property type="entry name" value="RIBONUCLEASE P PROTEIN SUBUNIT P29"/>
    <property type="match status" value="1"/>
</dbReference>
<proteinExistence type="inferred from homology"/>
<dbReference type="OrthoDB" id="124041at2759"/>
<evidence type="ECO:0000256" key="8">
    <source>
        <dbReference type="PIRNR" id="PIRNR027081"/>
    </source>
</evidence>
<dbReference type="AlphaFoldDB" id="A0A9W8I7X2"/>
<dbReference type="InterPro" id="IPR016848">
    <property type="entry name" value="RNase_P/MRP_Rpp29-subunit"/>
</dbReference>
<organism evidence="9 10">
    <name type="scientific">Coemansia brasiliensis</name>
    <dbReference type="NCBI Taxonomy" id="2650707"/>
    <lineage>
        <taxon>Eukaryota</taxon>
        <taxon>Fungi</taxon>
        <taxon>Fungi incertae sedis</taxon>
        <taxon>Zoopagomycota</taxon>
        <taxon>Kickxellomycotina</taxon>
        <taxon>Kickxellomycetes</taxon>
        <taxon>Kickxellales</taxon>
        <taxon>Kickxellaceae</taxon>
        <taxon>Coemansia</taxon>
    </lineage>
</organism>
<dbReference type="GO" id="GO:0001682">
    <property type="term" value="P:tRNA 5'-leader removal"/>
    <property type="evidence" value="ECO:0007669"/>
    <property type="project" value="InterPro"/>
</dbReference>
<dbReference type="Pfam" id="PF01868">
    <property type="entry name" value="RNase_P-MRP_p29"/>
    <property type="match status" value="1"/>
</dbReference>
<dbReference type="GO" id="GO:0030677">
    <property type="term" value="C:ribonuclease P complex"/>
    <property type="evidence" value="ECO:0007669"/>
    <property type="project" value="InterPro"/>
</dbReference>
<evidence type="ECO:0000256" key="2">
    <source>
        <dbReference type="ARBA" id="ARBA00006181"/>
    </source>
</evidence>
<dbReference type="Gene3D" id="2.30.30.210">
    <property type="entry name" value="Ribonuclease P/MRP, subunit p29"/>
    <property type="match status" value="1"/>
</dbReference>
<dbReference type="GO" id="GO:0004519">
    <property type="term" value="F:endonuclease activity"/>
    <property type="evidence" value="ECO:0007669"/>
    <property type="project" value="UniProtKB-KW"/>
</dbReference>
<dbReference type="GO" id="GO:0006364">
    <property type="term" value="P:rRNA processing"/>
    <property type="evidence" value="ECO:0007669"/>
    <property type="project" value="TreeGrafter"/>
</dbReference>
<evidence type="ECO:0000313" key="10">
    <source>
        <dbReference type="Proteomes" id="UP001139887"/>
    </source>
</evidence>
<dbReference type="InterPro" id="IPR023534">
    <property type="entry name" value="Rof/RNase_P-like"/>
</dbReference>
<dbReference type="PIRSF" id="PIRSF027081">
    <property type="entry name" value="RNase_P/MRP_p29_subunit"/>
    <property type="match status" value="1"/>
</dbReference>
<dbReference type="GO" id="GO:0033204">
    <property type="term" value="F:ribonuclease P RNA binding"/>
    <property type="evidence" value="ECO:0007669"/>
    <property type="project" value="InterPro"/>
</dbReference>
<keyword evidence="7 9" id="KW-0378">Hydrolase</keyword>
<comment type="caution">
    <text evidence="9">The sequence shown here is derived from an EMBL/GenBank/DDBJ whole genome shotgun (WGS) entry which is preliminary data.</text>
</comment>
<comment type="similarity">
    <text evidence="2">Belongs to the eukaryotic/archaeal RNase P protein component 1 family.</text>
</comment>
<sequence length="249" mass="28229">MSSNTHVVDFYSQLSKNVKSKSGAPSDIPMDQSTGKFTPGFIERIVDKEKSDTKAQAAYTERVEGRMLLLTNPFKEKKAKHGHIGNSAVLKKSGRKKITAKEKRQLKIYDIPAEAQRYELFLPLHRLWSKYIESLLGNKDVAEQMADTKQQQQVLGRLIKADMHGAKLAVERSKCPNFVGISGIVAQETKNVFKLITVNDRLVVVPKARCVFTLYLPYDVQCKIYGDQFMYRACDRASKKFKPKPTIDL</sequence>
<keyword evidence="8" id="KW-0539">Nucleus</keyword>
<reference evidence="9" key="1">
    <citation type="submission" date="2022-07" db="EMBL/GenBank/DDBJ databases">
        <title>Phylogenomic reconstructions and comparative analyses of Kickxellomycotina fungi.</title>
        <authorList>
            <person name="Reynolds N.K."/>
            <person name="Stajich J.E."/>
            <person name="Barry K."/>
            <person name="Grigoriev I.V."/>
            <person name="Crous P."/>
            <person name="Smith M.E."/>
        </authorList>
    </citation>
    <scope>NUCLEOTIDE SEQUENCE</scope>
    <source>
        <strain evidence="9">NRRL 1566</strain>
    </source>
</reference>
<name>A0A9W8I7X2_9FUNG</name>
<evidence type="ECO:0000256" key="7">
    <source>
        <dbReference type="ARBA" id="ARBA00022801"/>
    </source>
</evidence>
<gene>
    <name evidence="9" type="primary">POP4</name>
    <name evidence="9" type="ORF">IWW36_003367</name>
</gene>
<keyword evidence="3" id="KW-0963">Cytoplasm</keyword>
<evidence type="ECO:0000256" key="3">
    <source>
        <dbReference type="ARBA" id="ARBA00022490"/>
    </source>
</evidence>
<dbReference type="InterPro" id="IPR023538">
    <property type="entry name" value="RNP1"/>
</dbReference>
<dbReference type="GO" id="GO:0000172">
    <property type="term" value="C:ribonuclease MRP complex"/>
    <property type="evidence" value="ECO:0007669"/>
    <property type="project" value="InterPro"/>
</dbReference>
<dbReference type="SMART" id="SM00538">
    <property type="entry name" value="POP4"/>
    <property type="match status" value="1"/>
</dbReference>
<dbReference type="HAMAP" id="MF_00754">
    <property type="entry name" value="RNase_P_1"/>
    <property type="match status" value="1"/>
</dbReference>
<keyword evidence="5" id="KW-0540">Nuclease</keyword>
<evidence type="ECO:0000313" key="9">
    <source>
        <dbReference type="EMBL" id="KAJ2848315.1"/>
    </source>
</evidence>
<evidence type="ECO:0000256" key="6">
    <source>
        <dbReference type="ARBA" id="ARBA00022759"/>
    </source>
</evidence>
<evidence type="ECO:0000256" key="5">
    <source>
        <dbReference type="ARBA" id="ARBA00022722"/>
    </source>
</evidence>
<dbReference type="SUPFAM" id="SSF101744">
    <property type="entry name" value="Rof/RNase P subunit-like"/>
    <property type="match status" value="1"/>
</dbReference>
<dbReference type="PANTHER" id="PTHR13348">
    <property type="entry name" value="RIBONUCLEASE P SUBUNIT P29"/>
    <property type="match status" value="1"/>
</dbReference>